<keyword evidence="3" id="KW-0255">Endonuclease</keyword>
<dbReference type="Proteomes" id="UP000052237">
    <property type="component" value="Unassembled WGS sequence"/>
</dbReference>
<dbReference type="GO" id="GO:0004519">
    <property type="term" value="F:endonuclease activity"/>
    <property type="evidence" value="ECO:0007669"/>
    <property type="project" value="UniProtKB-KW"/>
</dbReference>
<organism evidence="3 4">
    <name type="scientific">Campylobacter hyointestinalis subsp. hyointestinalis</name>
    <dbReference type="NCBI Taxonomy" id="91352"/>
    <lineage>
        <taxon>Bacteria</taxon>
        <taxon>Pseudomonadati</taxon>
        <taxon>Campylobacterota</taxon>
        <taxon>Epsilonproteobacteria</taxon>
        <taxon>Campylobacterales</taxon>
        <taxon>Campylobacteraceae</taxon>
        <taxon>Campylobacter</taxon>
    </lineage>
</organism>
<evidence type="ECO:0000313" key="3">
    <source>
        <dbReference type="EMBL" id="CUU89923.1"/>
    </source>
</evidence>
<reference evidence="3 4" key="1">
    <citation type="submission" date="2015-11" db="EMBL/GenBank/DDBJ databases">
        <authorList>
            <consortium name="Pathogen Informatics"/>
        </authorList>
    </citation>
    <scope>NUCLEOTIDE SEQUENCE [LARGE SCALE GENOMIC DNA]</scope>
    <source>
        <strain evidence="3 4">006A-0059</strain>
    </source>
</reference>
<accession>A0A0S4SX33</accession>
<keyword evidence="3" id="KW-0378">Hydrolase</keyword>
<feature type="transmembrane region" description="Helical" evidence="2">
    <location>
        <begin position="45"/>
        <end position="67"/>
    </location>
</feature>
<evidence type="ECO:0000313" key="4">
    <source>
        <dbReference type="Proteomes" id="UP000052237"/>
    </source>
</evidence>
<gene>
    <name evidence="3" type="ORF">ERS686654_02044</name>
</gene>
<dbReference type="SUPFAM" id="SSF109604">
    <property type="entry name" value="HD-domain/PDEase-like"/>
    <property type="match status" value="1"/>
</dbReference>
<keyword evidence="2" id="KW-1133">Transmembrane helix</keyword>
<protein>
    <submittedName>
        <fullName evidence="3">CRISPR-associated endonuclease Cas3-HD</fullName>
    </submittedName>
</protein>
<keyword evidence="2" id="KW-0812">Transmembrane</keyword>
<evidence type="ECO:0000256" key="1">
    <source>
        <dbReference type="SAM" id="MobiDB-lite"/>
    </source>
</evidence>
<proteinExistence type="predicted"/>
<dbReference type="Gene3D" id="1.10.3210.10">
    <property type="entry name" value="Hypothetical protein af1432"/>
    <property type="match status" value="1"/>
</dbReference>
<evidence type="ECO:0000256" key="2">
    <source>
        <dbReference type="SAM" id="Phobius"/>
    </source>
</evidence>
<dbReference type="RefSeq" id="WP_059435490.1">
    <property type="nucleotide sequence ID" value="NZ_FAVB01000007.1"/>
</dbReference>
<name>A0A0S4SX33_CAMHY</name>
<keyword evidence="3" id="KW-0540">Nuclease</keyword>
<keyword evidence="4" id="KW-1185">Reference proteome</keyword>
<comment type="caution">
    <text evidence="3">The sequence shown here is derived from an EMBL/GenBank/DDBJ whole genome shotgun (WGS) entry which is preliminary data.</text>
</comment>
<dbReference type="AlphaFoldDB" id="A0A0S4SX33"/>
<sequence length="634" mass="72789">MFKYIISILALTYIAILLSFNLYSDHIIWFIDPITVFKGIMYHRGIRGWLLFYTMLFVVFVVIYIAYKAVYNRVEAEFNAPIKIKAEEIKALYKTNFGNIDNDAFKTKTYYVTLNFKKERTGVVIRDLLQKYSSYIPVQKFQIIEKLIDIIEEYGDIPSVASYFGIKNDNKDIDDKEFSYKGYIITEDGLTSYDILKTVTLYNHTLNVLEEILKIVQIDNPKNFELLVADVAIVALAHDIGKIRNFNVTTPFEIDGKTIIKEFKLSGELLNKYNHNLLSGIIFRNLWPILEDSSSNTLEMSKNSQEKIVEAIVGHHDTKGSTNNLLKYIIEADKNARKEEIRQFQIDRIKNIGNSSFLQSDFQKVQDIVRDNSNSIMDTVNSSEEEGRGGIPKRASEKLKEKQDIKVPSTIIIPENQKQDMLFNNNSIDEDSSDDLLGLSNLSNINILESNKDIKKKSTKEEKDKKKEDKAVETYIKKEAKEEEDRTIIPIKFNIEEDNLVNFMAELNSNINRIANREKIKSLISVSDGDTVYFAITFIKKLIVKHFWSDCTNDEQRGAAKYLIQFLYDQGLTNNMVRANGMACMSVNGNLGNLKKFFCLPLDAKVAFGLSKEELLQSKANSSVKDLAINFYKE</sequence>
<dbReference type="EMBL" id="FAVB01000007">
    <property type="protein sequence ID" value="CUU89923.1"/>
    <property type="molecule type" value="Genomic_DNA"/>
</dbReference>
<feature type="region of interest" description="Disordered" evidence="1">
    <location>
        <begin position="379"/>
        <end position="398"/>
    </location>
</feature>
<feature type="transmembrane region" description="Helical" evidence="2">
    <location>
        <begin position="6"/>
        <end position="24"/>
    </location>
</feature>
<keyword evidence="2" id="KW-0472">Membrane</keyword>